<dbReference type="EMBL" id="QGDL01000002">
    <property type="protein sequence ID" value="PWJ31336.1"/>
    <property type="molecule type" value="Genomic_DNA"/>
</dbReference>
<reference evidence="1 2" key="1">
    <citation type="submission" date="2018-05" db="EMBL/GenBank/DDBJ databases">
        <title>The Hungate 1000. A catalogue of reference genomes from the rumen microbiome.</title>
        <authorList>
            <person name="Kelly W."/>
        </authorList>
    </citation>
    <scope>NUCLEOTIDE SEQUENCE [LARGE SCALE GENOMIC DNA]</scope>
    <source>
        <strain evidence="1 2">NLAE-zl-C242</strain>
    </source>
</reference>
<dbReference type="AlphaFoldDB" id="A0A2Y9BCP3"/>
<proteinExistence type="predicted"/>
<sequence length="40" mass="4576">MDMKREKKNKAYQLKAALKNMKPATWWAKARVIGEIGGDV</sequence>
<evidence type="ECO:0000313" key="1">
    <source>
        <dbReference type="EMBL" id="PWJ31336.1"/>
    </source>
</evidence>
<evidence type="ECO:0000313" key="2">
    <source>
        <dbReference type="Proteomes" id="UP000245845"/>
    </source>
</evidence>
<dbReference type="Proteomes" id="UP000245845">
    <property type="component" value="Unassembled WGS sequence"/>
</dbReference>
<name>A0A2Y9BCP3_9FIRM</name>
<protein>
    <submittedName>
        <fullName evidence="1">Uncharacterized protein</fullName>
    </submittedName>
</protein>
<comment type="caution">
    <text evidence="1">The sequence shown here is derived from an EMBL/GenBank/DDBJ whole genome shotgun (WGS) entry which is preliminary data.</text>
</comment>
<keyword evidence="2" id="KW-1185">Reference proteome</keyword>
<dbReference type="RefSeq" id="WP_278321098.1">
    <property type="nucleotide sequence ID" value="NZ_BAAACK010000006.1"/>
</dbReference>
<accession>A0A2Y9BCP3</accession>
<gene>
    <name evidence="1" type="ORF">A8806_102192</name>
</gene>
<organism evidence="1 2">
    <name type="scientific">Faecalicatena orotica</name>
    <dbReference type="NCBI Taxonomy" id="1544"/>
    <lineage>
        <taxon>Bacteria</taxon>
        <taxon>Bacillati</taxon>
        <taxon>Bacillota</taxon>
        <taxon>Clostridia</taxon>
        <taxon>Lachnospirales</taxon>
        <taxon>Lachnospiraceae</taxon>
        <taxon>Faecalicatena</taxon>
    </lineage>
</organism>